<evidence type="ECO:0000313" key="3">
    <source>
        <dbReference type="Proteomes" id="UP000199698"/>
    </source>
</evidence>
<dbReference type="OrthoDB" id="7065859at2"/>
<organism evidence="2 3">
    <name type="scientific">Gilliamella intestini</name>
    <dbReference type="NCBI Taxonomy" id="1798183"/>
    <lineage>
        <taxon>Bacteria</taxon>
        <taxon>Pseudomonadati</taxon>
        <taxon>Pseudomonadota</taxon>
        <taxon>Gammaproteobacteria</taxon>
        <taxon>Orbales</taxon>
        <taxon>Orbaceae</taxon>
        <taxon>Gilliamella</taxon>
    </lineage>
</organism>
<evidence type="ECO:0000256" key="1">
    <source>
        <dbReference type="SAM" id="Coils"/>
    </source>
</evidence>
<keyword evidence="3" id="KW-1185">Reference proteome</keyword>
<gene>
    <name evidence="2" type="ORF">GA0061080_106712</name>
</gene>
<sequence>MITDEEWKKLKVGDVIYVVSDVFYADDIFLQKATISKITKAQIKLGYAEGLYVQTYNKSQSDRLFTNACNAYKYGIDLLSEKTKKLHKKINEIESNKSLFTKSYEQLEQE</sequence>
<reference evidence="3" key="1">
    <citation type="submission" date="2016-08" db="EMBL/GenBank/DDBJ databases">
        <authorList>
            <person name="Varghese N."/>
            <person name="Submissions Spin"/>
        </authorList>
    </citation>
    <scope>NUCLEOTIDE SEQUENCE [LARGE SCALE GENOMIC DNA]</scope>
    <source>
        <strain evidence="3">R-53144</strain>
    </source>
</reference>
<evidence type="ECO:0000313" key="2">
    <source>
        <dbReference type="EMBL" id="SCC28987.1"/>
    </source>
</evidence>
<feature type="coiled-coil region" evidence="1">
    <location>
        <begin position="76"/>
        <end position="110"/>
    </location>
</feature>
<keyword evidence="1" id="KW-0175">Coiled coil</keyword>
<dbReference type="Proteomes" id="UP000199698">
    <property type="component" value="Unassembled WGS sequence"/>
</dbReference>
<name>A0A1C4DC82_9GAMM</name>
<accession>A0A1C4DC82</accession>
<dbReference type="EMBL" id="FMBA01000067">
    <property type="protein sequence ID" value="SCC28987.1"/>
    <property type="molecule type" value="Genomic_DNA"/>
</dbReference>
<dbReference type="STRING" id="1798183.GA0061080_106712"/>
<dbReference type="RefSeq" id="WP_091125773.1">
    <property type="nucleotide sequence ID" value="NZ_FMBA01000067.1"/>
</dbReference>
<proteinExistence type="predicted"/>
<dbReference type="AlphaFoldDB" id="A0A1C4DC82"/>
<protein>
    <submittedName>
        <fullName evidence="2">Uncharacterized protein</fullName>
    </submittedName>
</protein>